<evidence type="ECO:0000256" key="8">
    <source>
        <dbReference type="ARBA" id="ARBA00022824"/>
    </source>
</evidence>
<evidence type="ECO:0000256" key="4">
    <source>
        <dbReference type="ARBA" id="ARBA00022018"/>
    </source>
</evidence>
<accession>A0A2S5B287</accession>
<dbReference type="Gene3D" id="3.40.50.2000">
    <property type="entry name" value="Glycogen Phosphorylase B"/>
    <property type="match status" value="1"/>
</dbReference>
<dbReference type="STRING" id="741276.A0A2S5B287"/>
<dbReference type="PANTHER" id="PTHR45919:SF1">
    <property type="entry name" value="GDP-MAN:MAN(3)GLCNAC(2)-PP-DOL ALPHA-1,2-MANNOSYLTRANSFERASE"/>
    <property type="match status" value="1"/>
</dbReference>
<dbReference type="SUPFAM" id="SSF53756">
    <property type="entry name" value="UDP-Glycosyltransferase/glycogen phosphorylase"/>
    <property type="match status" value="1"/>
</dbReference>
<evidence type="ECO:0000256" key="1">
    <source>
        <dbReference type="ARBA" id="ARBA00004389"/>
    </source>
</evidence>
<dbReference type="OrthoDB" id="2276068at2759"/>
<evidence type="ECO:0000313" key="15">
    <source>
        <dbReference type="EMBL" id="POY70875.1"/>
    </source>
</evidence>
<keyword evidence="6 12" id="KW-0808">Transferase</keyword>
<evidence type="ECO:0000256" key="12">
    <source>
        <dbReference type="RuleBase" id="RU367051"/>
    </source>
</evidence>
<keyword evidence="8 12" id="KW-0256">Endoplasmic reticulum</keyword>
<comment type="subcellular location">
    <subcellularLocation>
        <location evidence="1">Endoplasmic reticulum membrane</location>
        <topology evidence="1">Single-pass membrane protein</topology>
    </subcellularLocation>
</comment>
<dbReference type="Pfam" id="PF00534">
    <property type="entry name" value="Glycos_transf_1"/>
    <property type="match status" value="1"/>
</dbReference>
<organism evidence="15 16">
    <name type="scientific">Rhodotorula taiwanensis</name>
    <dbReference type="NCBI Taxonomy" id="741276"/>
    <lineage>
        <taxon>Eukaryota</taxon>
        <taxon>Fungi</taxon>
        <taxon>Dikarya</taxon>
        <taxon>Basidiomycota</taxon>
        <taxon>Pucciniomycotina</taxon>
        <taxon>Microbotryomycetes</taxon>
        <taxon>Sporidiobolales</taxon>
        <taxon>Sporidiobolaceae</taxon>
        <taxon>Rhodotorula</taxon>
    </lineage>
</organism>
<dbReference type="EMBL" id="PJQD01000096">
    <property type="protein sequence ID" value="POY70875.1"/>
    <property type="molecule type" value="Genomic_DNA"/>
</dbReference>
<comment type="caution">
    <text evidence="15">The sequence shown here is derived from an EMBL/GenBank/DDBJ whole genome shotgun (WGS) entry which is preliminary data.</text>
</comment>
<feature type="domain" description="ALG11 mannosyltransferase N-terminal" evidence="14">
    <location>
        <begin position="63"/>
        <end position="276"/>
    </location>
</feature>
<gene>
    <name evidence="15" type="ORF">BMF94_6052</name>
</gene>
<dbReference type="Proteomes" id="UP000237144">
    <property type="component" value="Unassembled WGS sequence"/>
</dbReference>
<evidence type="ECO:0000256" key="7">
    <source>
        <dbReference type="ARBA" id="ARBA00022692"/>
    </source>
</evidence>
<dbReference type="GO" id="GO:0005789">
    <property type="term" value="C:endoplasmic reticulum membrane"/>
    <property type="evidence" value="ECO:0007669"/>
    <property type="project" value="UniProtKB-SubCell"/>
</dbReference>
<proteinExistence type="inferred from homology"/>
<dbReference type="AlphaFoldDB" id="A0A2S5B287"/>
<dbReference type="UniPathway" id="UPA00378"/>
<feature type="domain" description="Glycosyl transferase family 1" evidence="13">
    <location>
        <begin position="320"/>
        <end position="511"/>
    </location>
</feature>
<evidence type="ECO:0000259" key="14">
    <source>
        <dbReference type="Pfam" id="PF15924"/>
    </source>
</evidence>
<comment type="pathway">
    <text evidence="2 12">Protein modification; protein glycosylation.</text>
</comment>
<comment type="function">
    <text evidence="12">GDP-Man:Man(3)GlcNAc(2)-PP-Dol alpha-1,2-mannosyltransferase that operates in the biosynthetic pathway of dolichol-linked oligosaccharides, the glycan precursors employed in protein asparagine (N)-glycosylation. The assembly of dolichol-linked oligosaccharides begins on the cytosolic side of the endoplasmic reticulum membrane and finishes in its lumen. The sequential addition of sugars to dolichol pyrophosphate produces dolichol-linked oligosaccharides containing fourteen sugars, including two GlcNAcs, nine mannoses and three glucoses. Once assembled, the oligosaccharide is transferred from the lipid to nascent proteins by oligosaccharyltransferases. Catalyzes, on the cytoplasmic face of the endoplasmic reticulum, the addition of the fourth and fifth mannose residues to the dolichol-linked oligosaccharide chain, to produce Man(5)GlcNAc(2)-PP-dolichol core oligosaccharide.</text>
</comment>
<keyword evidence="9 12" id="KW-1133">Transmembrane helix</keyword>
<keyword evidence="5 12" id="KW-0328">Glycosyltransferase</keyword>
<reference evidence="15 16" key="1">
    <citation type="journal article" date="2018" name="Front. Microbiol.">
        <title>Prospects for Fungal Bioremediation of Acidic Radioactive Waste Sites: Characterization and Genome Sequence of Rhodotorula taiwanensis MD1149.</title>
        <authorList>
            <person name="Tkavc R."/>
            <person name="Matrosova V.Y."/>
            <person name="Grichenko O.E."/>
            <person name="Gostincar C."/>
            <person name="Volpe R.P."/>
            <person name="Klimenkova P."/>
            <person name="Gaidamakova E.K."/>
            <person name="Zhou C.E."/>
            <person name="Stewart B.J."/>
            <person name="Lyman M.G."/>
            <person name="Malfatti S.A."/>
            <person name="Rubinfeld B."/>
            <person name="Courtot M."/>
            <person name="Singh J."/>
            <person name="Dalgard C.L."/>
            <person name="Hamilton T."/>
            <person name="Frey K.G."/>
            <person name="Gunde-Cimerman N."/>
            <person name="Dugan L."/>
            <person name="Daly M.J."/>
        </authorList>
    </citation>
    <scope>NUCLEOTIDE SEQUENCE [LARGE SCALE GENOMIC DNA]</scope>
    <source>
        <strain evidence="15 16">MD1149</strain>
    </source>
</reference>
<dbReference type="Pfam" id="PF15924">
    <property type="entry name" value="ALG11_N"/>
    <property type="match status" value="1"/>
</dbReference>
<dbReference type="GO" id="GO:0004377">
    <property type="term" value="F:GDP-Man:Man(3)GlcNAc(2)-PP-Dol alpha-1,2-mannosyltransferase activity"/>
    <property type="evidence" value="ECO:0007669"/>
    <property type="project" value="UniProtKB-UniRule"/>
</dbReference>
<sequence>MIVNTRAQLGGAPAWQQWPFTLGVAAVLTVIALRLALALRARSQRRSVLSKWRQSAEGKAAPRIVGFFHPYCNAGGGGERVLWTAIACMQRDCGSDTLFVVYTGDVGPGKATKEQVLAKAEARFGIRISPASVAFVALRHRWLVEDSTWPRLTLLGQSIGSVLLAIEGLFAHGGVVPDVWIDTMGYAFAYPVVKYLCQVPVGSYTHYPTISTDMLERVRNRRAGHTNSSVVAKSAFLSFLKLAYYRVFAAAYSASLRCADVLWVNSSWTKAHVASLLGEKPASSQASSVGSGTGIRLLYPPCDTRHLATFPIENADRHGPNGEIVILSLAQFRPEKEHPTQLRAFAKLLASPSVAQARGTIKRDQLRLVLAGSVRGQTDAQRVEALRDLAKELGIEQQVDFRVNESYEVICDLMRNASVGLHTMIDEHFGITMVEFQAAGVIPLAHASAGPLNDIVVPCNDAANSTGFLAPPPSSASNPKLDLAEEFAQQLEHILALPVERQDEIRRNARQNAVDKFGAEVFERGWMEGWSDLERRLPDRARKIE</sequence>
<keyword evidence="7 12" id="KW-0812">Transmembrane</keyword>
<keyword evidence="10 12" id="KW-0472">Membrane</keyword>
<dbReference type="EC" id="2.4.1.131" evidence="3 12"/>
<dbReference type="InterPro" id="IPR031814">
    <property type="entry name" value="ALG11_N"/>
</dbReference>
<dbReference type="InterPro" id="IPR038013">
    <property type="entry name" value="ALG11"/>
</dbReference>
<evidence type="ECO:0000256" key="2">
    <source>
        <dbReference type="ARBA" id="ARBA00004922"/>
    </source>
</evidence>
<dbReference type="PANTHER" id="PTHR45919">
    <property type="entry name" value="GDP-MAN:MAN(3)GLCNAC(2)-PP-DOL ALPHA-1,2-MANNOSYLTRANSFERASE"/>
    <property type="match status" value="1"/>
</dbReference>
<dbReference type="GO" id="GO:0006487">
    <property type="term" value="P:protein N-linked glycosylation"/>
    <property type="evidence" value="ECO:0007669"/>
    <property type="project" value="TreeGrafter"/>
</dbReference>
<evidence type="ECO:0000256" key="11">
    <source>
        <dbReference type="ARBA" id="ARBA00045065"/>
    </source>
</evidence>
<evidence type="ECO:0000259" key="13">
    <source>
        <dbReference type="Pfam" id="PF00534"/>
    </source>
</evidence>
<comment type="similarity">
    <text evidence="12">Belongs to the glycosyltransferase group 1 family. Glycosyltransferase 4 subfamily.</text>
</comment>
<comment type="catalytic activity">
    <reaction evidence="11 12">
        <text>an alpha-D-Man-(1-&gt;3)-[alpha-D-Man-(1-&gt;6)]-beta-D-Man-(1-&gt;4)-beta-D-GlcNAc-(1-&gt;4)-alpha-D-GlcNAc-diphospho-di-trans,poly-cis-dolichol + 2 GDP-alpha-D-mannose = an alpha-D-Man-(1-&gt;2)-alpha-D-Man-(1-&gt;2)-alpha-D-Man-(1-&gt;3)-[alpha-D-Man-(1-&gt;6)]-beta-D-Man-(1-&gt;4)-beta-D-GlcNAc-(1-&gt;4)-alpha-D-GlcNAc-diphospho-di-trans,poly-cis-dolichol + 2 GDP + 2 H(+)</text>
        <dbReference type="Rhea" id="RHEA:29523"/>
        <dbReference type="Rhea" id="RHEA-COMP:19515"/>
        <dbReference type="Rhea" id="RHEA-COMP:19516"/>
        <dbReference type="ChEBI" id="CHEBI:15378"/>
        <dbReference type="ChEBI" id="CHEBI:57527"/>
        <dbReference type="ChEBI" id="CHEBI:58189"/>
        <dbReference type="ChEBI" id="CHEBI:132511"/>
        <dbReference type="ChEBI" id="CHEBI:132515"/>
        <dbReference type="EC" id="2.4.1.131"/>
    </reaction>
    <physiologicalReaction direction="left-to-right" evidence="11 12">
        <dbReference type="Rhea" id="RHEA:29524"/>
    </physiologicalReaction>
</comment>
<evidence type="ECO:0000256" key="5">
    <source>
        <dbReference type="ARBA" id="ARBA00022676"/>
    </source>
</evidence>
<evidence type="ECO:0000313" key="16">
    <source>
        <dbReference type="Proteomes" id="UP000237144"/>
    </source>
</evidence>
<protein>
    <recommendedName>
        <fullName evidence="4 12">GDP-Man:Man(3)GlcNAc(2)-PP-Dol alpha-1,2-mannosyltransferase</fullName>
        <ecNumber evidence="3 12">2.4.1.131</ecNumber>
    </recommendedName>
</protein>
<evidence type="ECO:0000256" key="10">
    <source>
        <dbReference type="ARBA" id="ARBA00023136"/>
    </source>
</evidence>
<evidence type="ECO:0000256" key="6">
    <source>
        <dbReference type="ARBA" id="ARBA00022679"/>
    </source>
</evidence>
<evidence type="ECO:0000256" key="9">
    <source>
        <dbReference type="ARBA" id="ARBA00022989"/>
    </source>
</evidence>
<dbReference type="CDD" id="cd03806">
    <property type="entry name" value="GT4_ALG11-like"/>
    <property type="match status" value="1"/>
</dbReference>
<keyword evidence="16" id="KW-1185">Reference proteome</keyword>
<name>A0A2S5B287_9BASI</name>
<feature type="transmembrane region" description="Helical" evidence="12">
    <location>
        <begin position="20"/>
        <end position="39"/>
    </location>
</feature>
<dbReference type="InterPro" id="IPR001296">
    <property type="entry name" value="Glyco_trans_1"/>
</dbReference>
<evidence type="ECO:0000256" key="3">
    <source>
        <dbReference type="ARBA" id="ARBA00012645"/>
    </source>
</evidence>